<evidence type="ECO:0000313" key="1">
    <source>
        <dbReference type="EMBL" id="MET4724349.1"/>
    </source>
</evidence>
<comment type="caution">
    <text evidence="1">The sequence shown here is derived from an EMBL/GenBank/DDBJ whole genome shotgun (WGS) entry which is preliminary data.</text>
</comment>
<name>A0ABV2S585_BRAJP</name>
<reference evidence="1 2" key="1">
    <citation type="submission" date="2024-06" db="EMBL/GenBank/DDBJ databases">
        <title>Genomic Encyclopedia of Type Strains, Phase V (KMG-V): Genome sequencing to study the core and pangenomes of soil and plant-associated prokaryotes.</title>
        <authorList>
            <person name="Whitman W."/>
        </authorList>
    </citation>
    <scope>NUCLEOTIDE SEQUENCE [LARGE SCALE GENOMIC DNA]</scope>
    <source>
        <strain evidence="1 2">USDA 160</strain>
    </source>
</reference>
<sequence length="73" mass="8047">MHAPEAGAALRGGPHTEFQPALYNREHAMLACLTRTERNKFEPLLAGGNPGQKSTPFGYLARSLERRIIQTLS</sequence>
<protein>
    <recommendedName>
        <fullName evidence="3">DNA (cytosine-5-)-methyltransferase</fullName>
    </recommendedName>
</protein>
<keyword evidence="2" id="KW-1185">Reference proteome</keyword>
<proteinExistence type="predicted"/>
<evidence type="ECO:0008006" key="3">
    <source>
        <dbReference type="Google" id="ProtNLM"/>
    </source>
</evidence>
<gene>
    <name evidence="1" type="ORF">ABIF63_008455</name>
</gene>
<accession>A0ABV2S585</accession>
<dbReference type="EMBL" id="JBEPTQ010000002">
    <property type="protein sequence ID" value="MET4724349.1"/>
    <property type="molecule type" value="Genomic_DNA"/>
</dbReference>
<organism evidence="1 2">
    <name type="scientific">Bradyrhizobium japonicum</name>
    <dbReference type="NCBI Taxonomy" id="375"/>
    <lineage>
        <taxon>Bacteria</taxon>
        <taxon>Pseudomonadati</taxon>
        <taxon>Pseudomonadota</taxon>
        <taxon>Alphaproteobacteria</taxon>
        <taxon>Hyphomicrobiales</taxon>
        <taxon>Nitrobacteraceae</taxon>
        <taxon>Bradyrhizobium</taxon>
    </lineage>
</organism>
<dbReference type="Proteomes" id="UP001549291">
    <property type="component" value="Unassembled WGS sequence"/>
</dbReference>
<evidence type="ECO:0000313" key="2">
    <source>
        <dbReference type="Proteomes" id="UP001549291"/>
    </source>
</evidence>